<dbReference type="Proteomes" id="UP000739284">
    <property type="component" value="Unassembled WGS sequence"/>
</dbReference>
<evidence type="ECO:0000256" key="1">
    <source>
        <dbReference type="SAM" id="Phobius"/>
    </source>
</evidence>
<organism evidence="2 3">
    <name type="scientific">Rahnella ecdela</name>
    <dbReference type="NCBI Taxonomy" id="2816250"/>
    <lineage>
        <taxon>Bacteria</taxon>
        <taxon>Pseudomonadati</taxon>
        <taxon>Pseudomonadota</taxon>
        <taxon>Gammaproteobacteria</taxon>
        <taxon>Enterobacterales</taxon>
        <taxon>Yersiniaceae</taxon>
        <taxon>Rahnella</taxon>
    </lineage>
</organism>
<evidence type="ECO:0008006" key="4">
    <source>
        <dbReference type="Google" id="ProtNLM"/>
    </source>
</evidence>
<keyword evidence="1" id="KW-0812">Transmembrane</keyword>
<comment type="caution">
    <text evidence="2">The sequence shown here is derived from an EMBL/GenBank/DDBJ whole genome shotgun (WGS) entry which is preliminary data.</text>
</comment>
<dbReference type="EMBL" id="JAFMOY010000130">
    <property type="protein sequence ID" value="MBU9846839.1"/>
    <property type="molecule type" value="Genomic_DNA"/>
</dbReference>
<keyword evidence="1" id="KW-0472">Membrane</keyword>
<protein>
    <recommendedName>
        <fullName evidence="4">SMODS-associated and fused to various effectors domain-containing protein</fullName>
    </recommendedName>
</protein>
<name>A0ABS6LIS1_9GAMM</name>
<feature type="transmembrane region" description="Helical" evidence="1">
    <location>
        <begin position="21"/>
        <end position="44"/>
    </location>
</feature>
<reference evidence="2 3" key="1">
    <citation type="submission" date="2021-03" db="EMBL/GenBank/DDBJ databases">
        <title>Five novel Rahnella species.</title>
        <authorList>
            <person name="Brady C."/>
            <person name="Asselin J."/>
            <person name="Beer S."/>
            <person name="Bruberg M.B."/>
            <person name="Crampton B."/>
            <person name="Venter S."/>
            <person name="Arnold D."/>
            <person name="Denman S."/>
        </authorList>
    </citation>
    <scope>NUCLEOTIDE SEQUENCE [LARGE SCALE GENOMIC DNA]</scope>
    <source>
        <strain evidence="2 3">FRB 231</strain>
    </source>
</reference>
<feature type="transmembrane region" description="Helical" evidence="1">
    <location>
        <begin position="56"/>
        <end position="77"/>
    </location>
</feature>
<dbReference type="RefSeq" id="WP_217150299.1">
    <property type="nucleotide sequence ID" value="NZ_JAFMOY010000130.1"/>
</dbReference>
<evidence type="ECO:0000313" key="3">
    <source>
        <dbReference type="Proteomes" id="UP000739284"/>
    </source>
</evidence>
<sequence length="394" mass="45198">MMDPLSWPIQKIQSDKKISRVNMKVWITLFISLTTIIFVFFYIAKLLNFKSETYQAGAAVSLAMVVVLLFLFALHCYKTGIEQVNHEAWLEESLAIKNHWRNWCSQQLHIIGHQLLLPVQNDKNKIISKSSLPVVKNQRNLFKESDFGLVTYQSILQELLFSLRGKIQRISLHSNFDVIFIKEPDLTLWDEFSNIWTAMGLSHNLLSGHIFSDDTYATITSRLLNEKSKNVTIIISIQLFAEKKTKDIMTESGCIFLFANHTKELNKDMPCCGYLYRPMLSNKDSIEDNLIDMSEYQFEFKNATSIYLSGVSEEVKTQATTALTLLTISEKLNNQYEITDLDLFLTSPGPWVALSLATLTAEKNKNTNLIACCEQKNIIFNTVRPYVMSKGERM</sequence>
<keyword evidence="3" id="KW-1185">Reference proteome</keyword>
<gene>
    <name evidence="2" type="ORF">J1784_17715</name>
</gene>
<proteinExistence type="predicted"/>
<keyword evidence="1" id="KW-1133">Transmembrane helix</keyword>
<accession>A0ABS6LIS1</accession>
<evidence type="ECO:0000313" key="2">
    <source>
        <dbReference type="EMBL" id="MBU9846839.1"/>
    </source>
</evidence>